<evidence type="ECO:0000256" key="11">
    <source>
        <dbReference type="ARBA" id="ARBA00022741"/>
    </source>
</evidence>
<evidence type="ECO:0000256" key="5">
    <source>
        <dbReference type="ARBA" id="ARBA00016038"/>
    </source>
</evidence>
<keyword evidence="22" id="KW-1185">Reference proteome</keyword>
<dbReference type="Proteomes" id="UP000422736">
    <property type="component" value="Chromosome 8"/>
</dbReference>
<dbReference type="Gene3D" id="1.10.510.10">
    <property type="entry name" value="Transferase(Phosphotransferase) domain 1"/>
    <property type="match status" value="1"/>
</dbReference>
<evidence type="ECO:0000256" key="4">
    <source>
        <dbReference type="ARBA" id="ARBA00012513"/>
    </source>
</evidence>
<keyword evidence="11 18" id="KW-0547">Nucleotide-binding</keyword>
<feature type="region of interest" description="Disordered" evidence="19">
    <location>
        <begin position="413"/>
        <end position="542"/>
    </location>
</feature>
<evidence type="ECO:0000256" key="9">
    <source>
        <dbReference type="ARBA" id="ARBA00022679"/>
    </source>
</evidence>
<gene>
    <name evidence="21" type="primary">RIO1</name>
    <name evidence="21" type="ORF">FIM1_5177</name>
</gene>
<evidence type="ECO:0000256" key="3">
    <source>
        <dbReference type="ARBA" id="ARBA00009196"/>
    </source>
</evidence>
<evidence type="ECO:0000256" key="6">
    <source>
        <dbReference type="ARBA" id="ARBA00022490"/>
    </source>
</evidence>
<evidence type="ECO:0000256" key="8">
    <source>
        <dbReference type="ARBA" id="ARBA00022527"/>
    </source>
</evidence>
<feature type="region of interest" description="Disordered" evidence="19">
    <location>
        <begin position="118"/>
        <end position="141"/>
    </location>
</feature>
<evidence type="ECO:0000313" key="22">
    <source>
        <dbReference type="Proteomes" id="UP000422736"/>
    </source>
</evidence>
<dbReference type="InterPro" id="IPR018935">
    <property type="entry name" value="RIO_kinase_CS"/>
</dbReference>
<keyword evidence="6" id="KW-0963">Cytoplasm</keyword>
<evidence type="ECO:0000256" key="2">
    <source>
        <dbReference type="ARBA" id="ARBA00004496"/>
    </source>
</evidence>
<keyword evidence="13" id="KW-0378">Hydrolase</keyword>
<feature type="compositionally biased region" description="Acidic residues" evidence="19">
    <location>
        <begin position="423"/>
        <end position="438"/>
    </location>
</feature>
<evidence type="ECO:0000256" key="17">
    <source>
        <dbReference type="ARBA" id="ARBA00048679"/>
    </source>
</evidence>
<dbReference type="InterPro" id="IPR011009">
    <property type="entry name" value="Kinase-like_dom_sf"/>
</dbReference>
<dbReference type="InterPro" id="IPR051272">
    <property type="entry name" value="RIO-type_Ser/Thr_kinase"/>
</dbReference>
<name>A0ABX6F3R0_KLUMA</name>
<comment type="cofactor">
    <cofactor evidence="1">
        <name>Mg(2+)</name>
        <dbReference type="ChEBI" id="CHEBI:18420"/>
    </cofactor>
</comment>
<feature type="domain" description="RIO kinase" evidence="20">
    <location>
        <begin position="46"/>
        <end position="331"/>
    </location>
</feature>
<evidence type="ECO:0000256" key="1">
    <source>
        <dbReference type="ARBA" id="ARBA00001946"/>
    </source>
</evidence>
<comment type="subcellular location">
    <subcellularLocation>
        <location evidence="2">Cytoplasm</location>
    </subcellularLocation>
</comment>
<comment type="catalytic activity">
    <reaction evidence="16 18">
        <text>L-threonyl-[protein] + ATP = O-phospho-L-threonyl-[protein] + ADP + H(+)</text>
        <dbReference type="Rhea" id="RHEA:46608"/>
        <dbReference type="Rhea" id="RHEA-COMP:11060"/>
        <dbReference type="Rhea" id="RHEA-COMP:11605"/>
        <dbReference type="ChEBI" id="CHEBI:15378"/>
        <dbReference type="ChEBI" id="CHEBI:30013"/>
        <dbReference type="ChEBI" id="CHEBI:30616"/>
        <dbReference type="ChEBI" id="CHEBI:61977"/>
        <dbReference type="ChEBI" id="CHEBI:456216"/>
        <dbReference type="EC" id="2.7.11.1"/>
    </reaction>
</comment>
<keyword evidence="8 18" id="KW-0723">Serine/threonine-protein kinase</keyword>
<keyword evidence="9 18" id="KW-0808">Transferase</keyword>
<feature type="compositionally biased region" description="Basic and acidic residues" evidence="19">
    <location>
        <begin position="489"/>
        <end position="519"/>
    </location>
</feature>
<proteinExistence type="inferred from homology"/>
<reference evidence="21 22" key="2">
    <citation type="submission" date="2019-11" db="EMBL/GenBank/DDBJ databases">
        <authorList>
            <person name="Lu H."/>
        </authorList>
    </citation>
    <scope>NUCLEOTIDE SEQUENCE [LARGE SCALE GENOMIC DNA]</scope>
    <source>
        <strain evidence="21 22">FIM1</strain>
    </source>
</reference>
<evidence type="ECO:0000256" key="7">
    <source>
        <dbReference type="ARBA" id="ARBA00022517"/>
    </source>
</evidence>
<dbReference type="InterPro" id="IPR017407">
    <property type="entry name" value="Ser/Thr_kinase_Rio1"/>
</dbReference>
<keyword evidence="10" id="KW-0479">Metal-binding</keyword>
<dbReference type="GO" id="GO:0016301">
    <property type="term" value="F:kinase activity"/>
    <property type="evidence" value="ECO:0007669"/>
    <property type="project" value="UniProtKB-KW"/>
</dbReference>
<keyword evidence="12 18" id="KW-0418">Kinase</keyword>
<organism evidence="21 22">
    <name type="scientific">Kluyveromyces marxianus</name>
    <name type="common">Yeast</name>
    <name type="synonym">Candida kefyr</name>
    <dbReference type="NCBI Taxonomy" id="4911"/>
    <lineage>
        <taxon>Eukaryota</taxon>
        <taxon>Fungi</taxon>
        <taxon>Dikarya</taxon>
        <taxon>Ascomycota</taxon>
        <taxon>Saccharomycotina</taxon>
        <taxon>Saccharomycetes</taxon>
        <taxon>Saccharomycetales</taxon>
        <taxon>Saccharomycetaceae</taxon>
        <taxon>Kluyveromyces</taxon>
    </lineage>
</organism>
<dbReference type="Pfam" id="PF01163">
    <property type="entry name" value="RIO1"/>
    <property type="match status" value="1"/>
</dbReference>
<evidence type="ECO:0000256" key="19">
    <source>
        <dbReference type="SAM" id="MobiDB-lite"/>
    </source>
</evidence>
<keyword evidence="15" id="KW-0460">Magnesium</keyword>
<accession>A0ABX6F3R0</accession>
<sequence>MNIEEKFERLNLANRDEHVNTQILEKYANSIKTDELSITRGKTNKDKANRATVENVLDPRTMRFLKSMVNRGIISDFNGCLSTGKEANVYHAFAGNHEERHLPVVGQDPETIEDADNTEINTPETSQPLQTAQTAQTTETKNRKEYAIKIYKTSILVFKDRERYVDGEFRFRNSRSQHNPRKMIKIWAEKEFRNLKRIYQSGVIPCPKPIEIKANVLVMEFLNRGDGFASPRLKDYPYKDREEIKHYYHLMVAYMRLLYQVCRLVHADLSEYNSIIHQDKLYIIDVSQSVQPEHPMSLDFLRMDIKNVNSYFEKMGIDIFPERIIFQFIISEQLDKYRGDYRSSTDLEKYVAENLPLKKTSEDEAADEVFRSLHLIRNLGGLEERDFDRFTDGKFDLLKSLIANENKKYSGNITASEQYELSSSEDEDDDDENDNENEEGIKEKPRSTHNLTSKEAESFDGEENNNGEVHISDSDSSESDNDDSEDEWYSDKETPLKGKKYEDKDLKKQRKQEAKEAKREKRKTKVKKHIKKKLVNKTKSRK</sequence>
<reference evidence="21 22" key="1">
    <citation type="submission" date="2016-03" db="EMBL/GenBank/DDBJ databases">
        <title>How can Kluyveromyces marxianus grow so fast - potential evolutionary course in Saccharomyces Complex revealed by comparative genomics.</title>
        <authorList>
            <person name="Mo W."/>
            <person name="Lu W."/>
            <person name="Yang X."/>
            <person name="Qi J."/>
            <person name="Lv H."/>
        </authorList>
    </citation>
    <scope>NUCLEOTIDE SEQUENCE [LARGE SCALE GENOMIC DNA]</scope>
    <source>
        <strain evidence="21 22">FIM1</strain>
    </source>
</reference>
<feature type="compositionally biased region" description="Low complexity" evidence="19">
    <location>
        <begin position="125"/>
        <end position="139"/>
    </location>
</feature>
<dbReference type="PANTHER" id="PTHR45723">
    <property type="entry name" value="SERINE/THREONINE-PROTEIN KINASE RIO1"/>
    <property type="match status" value="1"/>
</dbReference>
<dbReference type="CDD" id="cd05147">
    <property type="entry name" value="RIO1_euk"/>
    <property type="match status" value="1"/>
</dbReference>
<keyword evidence="7" id="KW-0690">Ribosome biogenesis</keyword>
<evidence type="ECO:0000256" key="18">
    <source>
        <dbReference type="PIRNR" id="PIRNR038147"/>
    </source>
</evidence>
<dbReference type="EC" id="2.7.11.1" evidence="4 18"/>
<dbReference type="EMBL" id="CP015060">
    <property type="protein sequence ID" value="QGN17968.1"/>
    <property type="molecule type" value="Genomic_DNA"/>
</dbReference>
<dbReference type="SMART" id="SM00090">
    <property type="entry name" value="RIO"/>
    <property type="match status" value="1"/>
</dbReference>
<comment type="similarity">
    <text evidence="3 18">Belongs to the protein kinase superfamily. RIO-type Ser/Thr kinase family.</text>
</comment>
<dbReference type="Gene3D" id="3.30.200.20">
    <property type="entry name" value="Phosphorylase Kinase, domain 1"/>
    <property type="match status" value="1"/>
</dbReference>
<dbReference type="InterPro" id="IPR018934">
    <property type="entry name" value="RIO_dom"/>
</dbReference>
<protein>
    <recommendedName>
        <fullName evidence="5 18">Serine/threonine-protein kinase RIO1</fullName>
        <ecNumber evidence="4 18">2.7.11.1</ecNumber>
    </recommendedName>
</protein>
<evidence type="ECO:0000256" key="16">
    <source>
        <dbReference type="ARBA" id="ARBA00047899"/>
    </source>
</evidence>
<feature type="compositionally biased region" description="Acidic residues" evidence="19">
    <location>
        <begin position="475"/>
        <end position="488"/>
    </location>
</feature>
<feature type="compositionally biased region" description="Basic residues" evidence="19">
    <location>
        <begin position="520"/>
        <end position="542"/>
    </location>
</feature>
<evidence type="ECO:0000256" key="15">
    <source>
        <dbReference type="ARBA" id="ARBA00022842"/>
    </source>
</evidence>
<feature type="compositionally biased region" description="Basic and acidic residues" evidence="19">
    <location>
        <begin position="439"/>
        <end position="457"/>
    </location>
</feature>
<dbReference type="InterPro" id="IPR000687">
    <property type="entry name" value="RIO_kinase"/>
</dbReference>
<evidence type="ECO:0000259" key="20">
    <source>
        <dbReference type="SMART" id="SM00090"/>
    </source>
</evidence>
<dbReference type="SUPFAM" id="SSF56112">
    <property type="entry name" value="Protein kinase-like (PK-like)"/>
    <property type="match status" value="1"/>
</dbReference>
<comment type="catalytic activity">
    <reaction evidence="17 18">
        <text>L-seryl-[protein] + ATP = O-phospho-L-seryl-[protein] + ADP + H(+)</text>
        <dbReference type="Rhea" id="RHEA:17989"/>
        <dbReference type="Rhea" id="RHEA-COMP:9863"/>
        <dbReference type="Rhea" id="RHEA-COMP:11604"/>
        <dbReference type="ChEBI" id="CHEBI:15378"/>
        <dbReference type="ChEBI" id="CHEBI:29999"/>
        <dbReference type="ChEBI" id="CHEBI:30616"/>
        <dbReference type="ChEBI" id="CHEBI:83421"/>
        <dbReference type="ChEBI" id="CHEBI:456216"/>
        <dbReference type="EC" id="2.7.11.1"/>
    </reaction>
</comment>
<evidence type="ECO:0000313" key="21">
    <source>
        <dbReference type="EMBL" id="QGN17968.1"/>
    </source>
</evidence>
<dbReference type="PROSITE" id="PS01245">
    <property type="entry name" value="RIO1"/>
    <property type="match status" value="1"/>
</dbReference>
<dbReference type="PIRSF" id="PIRSF038147">
    <property type="entry name" value="Ser/Thr_PK_RIO1"/>
    <property type="match status" value="1"/>
</dbReference>
<keyword evidence="14 18" id="KW-0067">ATP-binding</keyword>
<evidence type="ECO:0000256" key="12">
    <source>
        <dbReference type="ARBA" id="ARBA00022777"/>
    </source>
</evidence>
<evidence type="ECO:0000256" key="14">
    <source>
        <dbReference type="ARBA" id="ARBA00022840"/>
    </source>
</evidence>
<evidence type="ECO:0000256" key="13">
    <source>
        <dbReference type="ARBA" id="ARBA00022801"/>
    </source>
</evidence>
<evidence type="ECO:0000256" key="10">
    <source>
        <dbReference type="ARBA" id="ARBA00022723"/>
    </source>
</evidence>